<keyword evidence="5 7" id="KW-0472">Membrane</keyword>
<feature type="region of interest" description="Disordered" evidence="8">
    <location>
        <begin position="504"/>
        <end position="525"/>
    </location>
</feature>
<comment type="domain">
    <text evidence="7">The DHHC domain is required for palmitoyltransferase activity.</text>
</comment>
<feature type="domain" description="Palmitoyltransferase DHHC" evidence="9">
    <location>
        <begin position="189"/>
        <end position="307"/>
    </location>
</feature>
<comment type="similarity">
    <text evidence="7">Belongs to the DHHC palmitoyltransferase family.</text>
</comment>
<comment type="catalytic activity">
    <reaction evidence="7">
        <text>L-cysteinyl-[protein] + hexadecanoyl-CoA = S-hexadecanoyl-L-cysteinyl-[protein] + CoA</text>
        <dbReference type="Rhea" id="RHEA:36683"/>
        <dbReference type="Rhea" id="RHEA-COMP:10131"/>
        <dbReference type="Rhea" id="RHEA-COMP:11032"/>
        <dbReference type="ChEBI" id="CHEBI:29950"/>
        <dbReference type="ChEBI" id="CHEBI:57287"/>
        <dbReference type="ChEBI" id="CHEBI:57379"/>
        <dbReference type="ChEBI" id="CHEBI:74151"/>
        <dbReference type="EC" id="2.3.1.225"/>
    </reaction>
</comment>
<feature type="region of interest" description="Disordered" evidence="8">
    <location>
        <begin position="355"/>
        <end position="467"/>
    </location>
</feature>
<organism evidence="10 11">
    <name type="scientific">Paramecium primaurelia</name>
    <dbReference type="NCBI Taxonomy" id="5886"/>
    <lineage>
        <taxon>Eukaryota</taxon>
        <taxon>Sar</taxon>
        <taxon>Alveolata</taxon>
        <taxon>Ciliophora</taxon>
        <taxon>Intramacronucleata</taxon>
        <taxon>Oligohymenophorea</taxon>
        <taxon>Peniculida</taxon>
        <taxon>Parameciidae</taxon>
        <taxon>Paramecium</taxon>
    </lineage>
</organism>
<comment type="subcellular location">
    <subcellularLocation>
        <location evidence="1">Membrane</location>
        <topology evidence="1">Multi-pass membrane protein</topology>
    </subcellularLocation>
</comment>
<feature type="compositionally biased region" description="Polar residues" evidence="8">
    <location>
        <begin position="386"/>
        <end position="399"/>
    </location>
</feature>
<proteinExistence type="inferred from homology"/>
<evidence type="ECO:0000256" key="5">
    <source>
        <dbReference type="ARBA" id="ARBA00023136"/>
    </source>
</evidence>
<comment type="caution">
    <text evidence="10">The sequence shown here is derived from an EMBL/GenBank/DDBJ whole genome shotgun (WGS) entry which is preliminary data.</text>
</comment>
<evidence type="ECO:0000256" key="6">
    <source>
        <dbReference type="ARBA" id="ARBA00023315"/>
    </source>
</evidence>
<keyword evidence="2 7" id="KW-0808">Transferase</keyword>
<feature type="compositionally biased region" description="Basic and acidic residues" evidence="8">
    <location>
        <begin position="412"/>
        <end position="423"/>
    </location>
</feature>
<dbReference type="EC" id="2.3.1.225" evidence="7"/>
<evidence type="ECO:0000259" key="9">
    <source>
        <dbReference type="Pfam" id="PF01529"/>
    </source>
</evidence>
<accession>A0A8S1QBX6</accession>
<keyword evidence="6 7" id="KW-0012">Acyltransferase</keyword>
<keyword evidence="11" id="KW-1185">Reference proteome</keyword>
<feature type="transmembrane region" description="Helical" evidence="7">
    <location>
        <begin position="117"/>
        <end position="135"/>
    </location>
</feature>
<dbReference type="GO" id="GO:0006612">
    <property type="term" value="P:protein targeting to membrane"/>
    <property type="evidence" value="ECO:0007669"/>
    <property type="project" value="TreeGrafter"/>
</dbReference>
<name>A0A8S1QBX6_PARPR</name>
<keyword evidence="3 7" id="KW-0812">Transmembrane</keyword>
<dbReference type="PANTHER" id="PTHR22883:SF203">
    <property type="entry name" value="PALMITOYLTRANSFERASE"/>
    <property type="match status" value="1"/>
</dbReference>
<gene>
    <name evidence="10" type="ORF">PPRIM_AZ9-3.1.T1540012</name>
</gene>
<dbReference type="PANTHER" id="PTHR22883">
    <property type="entry name" value="ZINC FINGER DHHC DOMAIN CONTAINING PROTEIN"/>
    <property type="match status" value="1"/>
</dbReference>
<feature type="transmembrane region" description="Helical" evidence="7">
    <location>
        <begin position="235"/>
        <end position="254"/>
    </location>
</feature>
<keyword evidence="4 7" id="KW-1133">Transmembrane helix</keyword>
<dbReference type="EMBL" id="CAJJDM010000159">
    <property type="protein sequence ID" value="CAD8113056.1"/>
    <property type="molecule type" value="Genomic_DNA"/>
</dbReference>
<dbReference type="PROSITE" id="PS50216">
    <property type="entry name" value="DHHC"/>
    <property type="match status" value="1"/>
</dbReference>
<dbReference type="InterPro" id="IPR001594">
    <property type="entry name" value="Palmitoyltrfase_DHHC"/>
</dbReference>
<evidence type="ECO:0000256" key="1">
    <source>
        <dbReference type="ARBA" id="ARBA00004141"/>
    </source>
</evidence>
<dbReference type="AlphaFoldDB" id="A0A8S1QBX6"/>
<dbReference type="GO" id="GO:0005794">
    <property type="term" value="C:Golgi apparatus"/>
    <property type="evidence" value="ECO:0007669"/>
    <property type="project" value="TreeGrafter"/>
</dbReference>
<evidence type="ECO:0000256" key="7">
    <source>
        <dbReference type="RuleBase" id="RU079119"/>
    </source>
</evidence>
<dbReference type="InterPro" id="IPR039859">
    <property type="entry name" value="PFA4/ZDH16/20/ERF2-like"/>
</dbReference>
<reference evidence="10" key="1">
    <citation type="submission" date="2021-01" db="EMBL/GenBank/DDBJ databases">
        <authorList>
            <consortium name="Genoscope - CEA"/>
            <person name="William W."/>
        </authorList>
    </citation>
    <scope>NUCLEOTIDE SEQUENCE</scope>
</reference>
<evidence type="ECO:0000313" key="11">
    <source>
        <dbReference type="Proteomes" id="UP000688137"/>
    </source>
</evidence>
<dbReference type="GO" id="GO:0016020">
    <property type="term" value="C:membrane"/>
    <property type="evidence" value="ECO:0007669"/>
    <property type="project" value="UniProtKB-SubCell"/>
</dbReference>
<evidence type="ECO:0000256" key="8">
    <source>
        <dbReference type="SAM" id="MobiDB-lite"/>
    </source>
</evidence>
<evidence type="ECO:0000256" key="2">
    <source>
        <dbReference type="ARBA" id="ARBA00022679"/>
    </source>
</evidence>
<protein>
    <recommendedName>
        <fullName evidence="7">Palmitoyltransferase</fullName>
        <ecNumber evidence="7">2.3.1.225</ecNumber>
    </recommendedName>
</protein>
<dbReference type="GO" id="GO:0005783">
    <property type="term" value="C:endoplasmic reticulum"/>
    <property type="evidence" value="ECO:0007669"/>
    <property type="project" value="TreeGrafter"/>
</dbReference>
<evidence type="ECO:0000256" key="3">
    <source>
        <dbReference type="ARBA" id="ARBA00022692"/>
    </source>
</evidence>
<dbReference type="GO" id="GO:0019706">
    <property type="term" value="F:protein-cysteine S-palmitoyltransferase activity"/>
    <property type="evidence" value="ECO:0007669"/>
    <property type="project" value="UniProtKB-EC"/>
</dbReference>
<feature type="transmembrane region" description="Helical" evidence="7">
    <location>
        <begin position="266"/>
        <end position="294"/>
    </location>
</feature>
<feature type="transmembrane region" description="Helical" evidence="7">
    <location>
        <begin position="147"/>
        <end position="166"/>
    </location>
</feature>
<feature type="compositionally biased region" description="Low complexity" evidence="8">
    <location>
        <begin position="376"/>
        <end position="385"/>
    </location>
</feature>
<evidence type="ECO:0000256" key="4">
    <source>
        <dbReference type="ARBA" id="ARBA00022989"/>
    </source>
</evidence>
<evidence type="ECO:0000313" key="10">
    <source>
        <dbReference type="EMBL" id="CAD8113056.1"/>
    </source>
</evidence>
<sequence>MYLKHIPIFIQDLGMYELSCLNKQELMYLYTKVAFWYPKLKTQFVTNHTQKISKQYFGLKINEQEEYEKTQTIGKLPQKDLPAPRVLIHMHIFKYQQWTLMAVRRNGLVNGINPYQVLSWIYTLFDIVIAYFFAFQFEETGMRELQLILLTVIVTCVIYSCLRTTLIDATDSIVKEEKLSKLLGKEFKTDIKSYCLVCQAHVQEKTKHCWSCNKCVSKFDHHCIWLNNCVGDQNYSYFFVLVLSLVAFKIFRLGQDCKLLYLQTNFQILVYICISVDPPVFFVLAYLLSIHLYFKWNNISTYEYIKSKKISKNKMMKTQNVQQKQIQNESTTGYGQLLSTSKRFDMKLQLSLKTGDQKKSNPNYFSNKQEEDKKTNQQTQQQFTQIPSLFTSKPTTPGNDQDKNQKISQLSKPKDLDDLKDKQIYNQVIIEDSEPQLNESSDDDDDEDHQINNRNHNHCPHNSHTSDLPNNFEQVNIQVNQLNEKDMGIKQEIDIIPNQESINQDSVSNQNSLQAKEPNPSQQSSKLALELHDNNNIIMQINSQKYISDHCIQ</sequence>
<dbReference type="Proteomes" id="UP000688137">
    <property type="component" value="Unassembled WGS sequence"/>
</dbReference>
<dbReference type="Pfam" id="PF01529">
    <property type="entry name" value="DHHC"/>
    <property type="match status" value="1"/>
</dbReference>